<feature type="transmembrane region" description="Helical" evidence="1">
    <location>
        <begin position="44"/>
        <end position="64"/>
    </location>
</feature>
<sequence length="171" mass="17393">MAPQENTPARPGGTAVSADFAAEALQGIDTARERARLTARLTPLWYGPVAAAALIVPALADAWAQGGGGWAVLLSLLIAPAGLGVLLALVNVVRRGSGVMVTLPWSARLRRAGVPLLVLLAAGGATYGLCRQLGADQAVGKIAMFAVLGLGAWVVLVARNASIGRKLRVAG</sequence>
<evidence type="ECO:0000313" key="3">
    <source>
        <dbReference type="Proteomes" id="UP000181909"/>
    </source>
</evidence>
<accession>A0A1K2EJA1</accession>
<evidence type="ECO:0000313" key="2">
    <source>
        <dbReference type="EMBL" id="SFY35767.1"/>
    </source>
</evidence>
<keyword evidence="1" id="KW-1133">Transmembrane helix</keyword>
<evidence type="ECO:0000256" key="1">
    <source>
        <dbReference type="SAM" id="Phobius"/>
    </source>
</evidence>
<dbReference type="RefSeq" id="WP_143166560.1">
    <property type="nucleotide sequence ID" value="NZ_CP108276.1"/>
</dbReference>
<keyword evidence="1" id="KW-0812">Transmembrane</keyword>
<name>A0A1K2EJA1_STRAR</name>
<dbReference type="STRING" id="1893.SAMN02787144_102013"/>
<dbReference type="EMBL" id="FPJO01000020">
    <property type="protein sequence ID" value="SFY35767.1"/>
    <property type="molecule type" value="Genomic_DNA"/>
</dbReference>
<feature type="transmembrane region" description="Helical" evidence="1">
    <location>
        <begin position="114"/>
        <end position="134"/>
    </location>
</feature>
<feature type="transmembrane region" description="Helical" evidence="1">
    <location>
        <begin position="70"/>
        <end position="93"/>
    </location>
</feature>
<proteinExistence type="predicted"/>
<keyword evidence="1" id="KW-0472">Membrane</keyword>
<protein>
    <submittedName>
        <fullName evidence="2">Uncharacterized protein</fullName>
    </submittedName>
</protein>
<reference evidence="2 3" key="1">
    <citation type="submission" date="2016-11" db="EMBL/GenBank/DDBJ databases">
        <authorList>
            <person name="Jaros S."/>
            <person name="Januszkiewicz K."/>
            <person name="Wedrychowicz H."/>
        </authorList>
    </citation>
    <scope>NUCLEOTIDE SEQUENCE [LARGE SCALE GENOMIC DNA]</scope>
    <source>
        <strain evidence="2 3">OK807</strain>
    </source>
</reference>
<dbReference type="Proteomes" id="UP000181909">
    <property type="component" value="Unassembled WGS sequence"/>
</dbReference>
<feature type="transmembrane region" description="Helical" evidence="1">
    <location>
        <begin position="140"/>
        <end position="158"/>
    </location>
</feature>
<gene>
    <name evidence="2" type="ORF">SAMN02787144_102013</name>
</gene>
<dbReference type="AlphaFoldDB" id="A0A1K2EJA1"/>
<organism evidence="2 3">
    <name type="scientific">Streptomyces atratus</name>
    <dbReference type="NCBI Taxonomy" id="1893"/>
    <lineage>
        <taxon>Bacteria</taxon>
        <taxon>Bacillati</taxon>
        <taxon>Actinomycetota</taxon>
        <taxon>Actinomycetes</taxon>
        <taxon>Kitasatosporales</taxon>
        <taxon>Streptomycetaceae</taxon>
        <taxon>Streptomyces</taxon>
    </lineage>
</organism>